<name>A0A8J3HB59_9RHOB</name>
<evidence type="ECO:0000256" key="1">
    <source>
        <dbReference type="ARBA" id="ARBA00004651"/>
    </source>
</evidence>
<feature type="transmembrane region" description="Helical" evidence="8">
    <location>
        <begin position="283"/>
        <end position="303"/>
    </location>
</feature>
<keyword evidence="7 8" id="KW-0472">Membrane</keyword>
<evidence type="ECO:0000313" key="10">
    <source>
        <dbReference type="Proteomes" id="UP000611500"/>
    </source>
</evidence>
<dbReference type="PANTHER" id="PTHR30472:SF27">
    <property type="entry name" value="PETROBACTIN IMPORT SYSTEM PERMEASE PROTEIN YCLN"/>
    <property type="match status" value="1"/>
</dbReference>
<reference evidence="9" key="1">
    <citation type="journal article" date="2014" name="Int. J. Syst. Evol. Microbiol.">
        <title>Complete genome sequence of Corynebacterium casei LMG S-19264T (=DSM 44701T), isolated from a smear-ripened cheese.</title>
        <authorList>
            <consortium name="US DOE Joint Genome Institute (JGI-PGF)"/>
            <person name="Walter F."/>
            <person name="Albersmeier A."/>
            <person name="Kalinowski J."/>
            <person name="Ruckert C."/>
        </authorList>
    </citation>
    <scope>NUCLEOTIDE SEQUENCE</scope>
    <source>
        <strain evidence="9">CGMCC 1.7081</strain>
    </source>
</reference>
<keyword evidence="6 8" id="KW-1133">Transmembrane helix</keyword>
<sequence length="307" mass="31740">MSPSRLAAPAALVLLVGISAVTGVASLSGGEWWILGVSRLPRTAAALLAGAGLAVAGVIMQMLARNRFVEPSTTGTAQAAGLGLVAVTLVAPGAALWLKMAVATAAALIGTAGFLALVRRLPSRDPLLVPLTGLVYGGILGAAATFLAYERDLIQYVDVWMNGELSGVMLGRYEFLWAAGALAIAAYVFADRFTIAGMGEDTSRSLGLDYPRVVALGLVIVAGIAAVTVVTVGMIPFVGLVVPNMVARFAGENLRRTLPLVAMSGAGLVLACDILGRLIRFPYEIPVGTILGVLGALVFLWMLNARR</sequence>
<dbReference type="Proteomes" id="UP000611500">
    <property type="component" value="Unassembled WGS sequence"/>
</dbReference>
<feature type="transmembrane region" description="Helical" evidence="8">
    <location>
        <begin position="213"/>
        <end position="238"/>
    </location>
</feature>
<evidence type="ECO:0000313" key="9">
    <source>
        <dbReference type="EMBL" id="GHH03021.1"/>
    </source>
</evidence>
<evidence type="ECO:0000256" key="5">
    <source>
        <dbReference type="ARBA" id="ARBA00022692"/>
    </source>
</evidence>
<dbReference type="CDD" id="cd06550">
    <property type="entry name" value="TM_ABC_iron-siderophores_like"/>
    <property type="match status" value="1"/>
</dbReference>
<dbReference type="Gene3D" id="1.10.3470.10">
    <property type="entry name" value="ABC transporter involved in vitamin B12 uptake, BtuC"/>
    <property type="match status" value="1"/>
</dbReference>
<keyword evidence="3" id="KW-0813">Transport</keyword>
<evidence type="ECO:0000256" key="6">
    <source>
        <dbReference type="ARBA" id="ARBA00022989"/>
    </source>
</evidence>
<feature type="transmembrane region" description="Helical" evidence="8">
    <location>
        <begin position="127"/>
        <end position="149"/>
    </location>
</feature>
<dbReference type="AlphaFoldDB" id="A0A8J3HB59"/>
<evidence type="ECO:0000256" key="2">
    <source>
        <dbReference type="ARBA" id="ARBA00007935"/>
    </source>
</evidence>
<dbReference type="SUPFAM" id="SSF81345">
    <property type="entry name" value="ABC transporter involved in vitamin B12 uptake, BtuC"/>
    <property type="match status" value="1"/>
</dbReference>
<feature type="transmembrane region" description="Helical" evidence="8">
    <location>
        <begin position="169"/>
        <end position="190"/>
    </location>
</feature>
<keyword evidence="4" id="KW-1003">Cell membrane</keyword>
<reference evidence="9" key="2">
    <citation type="submission" date="2020-09" db="EMBL/GenBank/DDBJ databases">
        <authorList>
            <person name="Sun Q."/>
            <person name="Zhou Y."/>
        </authorList>
    </citation>
    <scope>NUCLEOTIDE SEQUENCE</scope>
    <source>
        <strain evidence="9">CGMCC 1.7081</strain>
    </source>
</reference>
<dbReference type="GO" id="GO:0033214">
    <property type="term" value="P:siderophore-iron import into cell"/>
    <property type="evidence" value="ECO:0007669"/>
    <property type="project" value="TreeGrafter"/>
</dbReference>
<evidence type="ECO:0000256" key="7">
    <source>
        <dbReference type="ARBA" id="ARBA00023136"/>
    </source>
</evidence>
<organism evidence="9 10">
    <name type="scientific">Pseudodonghicola xiamenensis</name>
    <dbReference type="NCBI Taxonomy" id="337702"/>
    <lineage>
        <taxon>Bacteria</taxon>
        <taxon>Pseudomonadati</taxon>
        <taxon>Pseudomonadota</taxon>
        <taxon>Alphaproteobacteria</taxon>
        <taxon>Rhodobacterales</taxon>
        <taxon>Paracoccaceae</taxon>
        <taxon>Pseudodonghicola</taxon>
    </lineage>
</organism>
<evidence type="ECO:0000256" key="3">
    <source>
        <dbReference type="ARBA" id="ARBA00022448"/>
    </source>
</evidence>
<dbReference type="GO" id="GO:0005886">
    <property type="term" value="C:plasma membrane"/>
    <property type="evidence" value="ECO:0007669"/>
    <property type="project" value="UniProtKB-SubCell"/>
</dbReference>
<evidence type="ECO:0000256" key="8">
    <source>
        <dbReference type="SAM" id="Phobius"/>
    </source>
</evidence>
<dbReference type="RefSeq" id="WP_028095185.1">
    <property type="nucleotide sequence ID" value="NZ_BNAP01000035.1"/>
</dbReference>
<accession>A0A8J3HB59</accession>
<gene>
    <name evidence="9" type="ORF">GCM10010961_40920</name>
</gene>
<comment type="caution">
    <text evidence="9">The sequence shown here is derived from an EMBL/GenBank/DDBJ whole genome shotgun (WGS) entry which is preliminary data.</text>
</comment>
<comment type="subcellular location">
    <subcellularLocation>
        <location evidence="1">Cell membrane</location>
        <topology evidence="1">Multi-pass membrane protein</topology>
    </subcellularLocation>
</comment>
<keyword evidence="5 8" id="KW-0812">Transmembrane</keyword>
<dbReference type="InterPro" id="IPR037294">
    <property type="entry name" value="ABC_BtuC-like"/>
</dbReference>
<protein>
    <submittedName>
        <fullName evidence="9">Iron ABC transporter permease</fullName>
    </submittedName>
</protein>
<feature type="transmembrane region" description="Helical" evidence="8">
    <location>
        <begin position="76"/>
        <end position="94"/>
    </location>
</feature>
<dbReference type="EMBL" id="BNAP01000035">
    <property type="protein sequence ID" value="GHH03021.1"/>
    <property type="molecule type" value="Genomic_DNA"/>
</dbReference>
<dbReference type="InterPro" id="IPR000522">
    <property type="entry name" value="ABC_transptr_permease_BtuC"/>
</dbReference>
<comment type="similarity">
    <text evidence="2">Belongs to the binding-protein-dependent transport system permease family. FecCD subfamily.</text>
</comment>
<dbReference type="PANTHER" id="PTHR30472">
    <property type="entry name" value="FERRIC ENTEROBACTIN TRANSPORT SYSTEM PERMEASE PROTEIN"/>
    <property type="match status" value="1"/>
</dbReference>
<dbReference type="GO" id="GO:0022857">
    <property type="term" value="F:transmembrane transporter activity"/>
    <property type="evidence" value="ECO:0007669"/>
    <property type="project" value="InterPro"/>
</dbReference>
<proteinExistence type="inferred from homology"/>
<feature type="transmembrane region" description="Helical" evidence="8">
    <location>
        <begin position="44"/>
        <end position="64"/>
    </location>
</feature>
<keyword evidence="10" id="KW-1185">Reference proteome</keyword>
<dbReference type="Pfam" id="PF01032">
    <property type="entry name" value="FecCD"/>
    <property type="match status" value="1"/>
</dbReference>
<feature type="transmembrane region" description="Helical" evidence="8">
    <location>
        <begin position="100"/>
        <end position="118"/>
    </location>
</feature>
<evidence type="ECO:0000256" key="4">
    <source>
        <dbReference type="ARBA" id="ARBA00022475"/>
    </source>
</evidence>